<name>A0ACC2IBC9_9PLEO</name>
<sequence>MTASAGVYPQDSFPTSFSLGALFGYRSNPEHSWRYEPPSLPKDVPLLDPFPPAWENNQARGVPLPGSATDVGSVEHNVPWPLAQRSATPAETYADSPTLEAISQVPPDLQATEHTSTNDEGFERCMDGFKAKLAEADDTSFALVLREAFIQHLPAVSLAWKYYAAALQHVLQLGRDPNPVLRSLLQDDGQLLRVTNPLQTVDDCAEFMDRLDQIIRESSVGQVFEVIAQLVTEGDRSTTEAHDLILLRLLERTGDQISHTAFWTPSMKLRYALALKLRSNADNTLLLSFVAPTNRVRDIILSSISGIANATLNSTSAERALLYMPRRQLLSLVPAITSRLAARVGHRQSTAAPTNAQCLDVWLRMLRRVDTKATVDKALLGAATSLLAKRLDHSSAKRTTSPGYFVKALLLHQDIDARLPSTVNEEHRVQVLLTGVLLQLQAQPKQYAALLDLALPLIAKHAALRVLLRCIRAMEEQKLPLSTTMDFDPVIAGELAMLPTLAADPTESQVQSRAYALQACEKLAKALDRMGHAQPARTEEIAIMTGLRQFDNVMVNARANHALPIVFRNATTDLSLMERVAIVHQLAHFYSQDTTRTHREVWRSIYYLYNYLRSNSLPIGPLFSKAIVHASITRPLAENRFVSARRLIWVCHVVARAEGNEVAARVENCFFTWRGDLIGRAKRVFVGVGGSKHGKAHVGTMKRLGLI</sequence>
<keyword evidence="2" id="KW-1185">Reference proteome</keyword>
<comment type="caution">
    <text evidence="1">The sequence shown here is derived from an EMBL/GenBank/DDBJ whole genome shotgun (WGS) entry which is preliminary data.</text>
</comment>
<dbReference type="Proteomes" id="UP001153331">
    <property type="component" value="Unassembled WGS sequence"/>
</dbReference>
<accession>A0ACC2IBC9</accession>
<dbReference type="EMBL" id="JAPHNI010000318">
    <property type="protein sequence ID" value="KAJ8112519.1"/>
    <property type="molecule type" value="Genomic_DNA"/>
</dbReference>
<evidence type="ECO:0000313" key="1">
    <source>
        <dbReference type="EMBL" id="KAJ8112519.1"/>
    </source>
</evidence>
<organism evidence="1 2">
    <name type="scientific">Boeremia exigua</name>
    <dbReference type="NCBI Taxonomy" id="749465"/>
    <lineage>
        <taxon>Eukaryota</taxon>
        <taxon>Fungi</taxon>
        <taxon>Dikarya</taxon>
        <taxon>Ascomycota</taxon>
        <taxon>Pezizomycotina</taxon>
        <taxon>Dothideomycetes</taxon>
        <taxon>Pleosporomycetidae</taxon>
        <taxon>Pleosporales</taxon>
        <taxon>Pleosporineae</taxon>
        <taxon>Didymellaceae</taxon>
        <taxon>Boeremia</taxon>
    </lineage>
</organism>
<reference evidence="1" key="1">
    <citation type="submission" date="2022-11" db="EMBL/GenBank/DDBJ databases">
        <title>Genome Sequence of Boeremia exigua.</title>
        <authorList>
            <person name="Buettner E."/>
        </authorList>
    </citation>
    <scope>NUCLEOTIDE SEQUENCE</scope>
    <source>
        <strain evidence="1">CU02</strain>
    </source>
</reference>
<protein>
    <submittedName>
        <fullName evidence="1">Uncharacterized protein</fullName>
    </submittedName>
</protein>
<evidence type="ECO:0000313" key="2">
    <source>
        <dbReference type="Proteomes" id="UP001153331"/>
    </source>
</evidence>
<proteinExistence type="predicted"/>
<gene>
    <name evidence="1" type="ORF">OPT61_g5130</name>
</gene>